<dbReference type="Pfam" id="PF00486">
    <property type="entry name" value="Trans_reg_C"/>
    <property type="match status" value="1"/>
</dbReference>
<dbReference type="PRINTS" id="PR00364">
    <property type="entry name" value="DISEASERSIST"/>
</dbReference>
<feature type="DNA-binding region" description="OmpR/PhoB-type" evidence="7">
    <location>
        <begin position="1"/>
        <end position="97"/>
    </location>
</feature>
<evidence type="ECO:0000256" key="3">
    <source>
        <dbReference type="ARBA" id="ARBA00023015"/>
    </source>
</evidence>
<dbReference type="SUPFAM" id="SSF46894">
    <property type="entry name" value="C-terminal effector domain of the bipartite response regulators"/>
    <property type="match status" value="1"/>
</dbReference>
<dbReference type="Gene3D" id="1.25.40.10">
    <property type="entry name" value="Tetratricopeptide repeat domain"/>
    <property type="match status" value="2"/>
</dbReference>
<evidence type="ECO:0000256" key="4">
    <source>
        <dbReference type="ARBA" id="ARBA00023125"/>
    </source>
</evidence>
<keyword evidence="3" id="KW-0805">Transcription regulation</keyword>
<dbReference type="InterPro" id="IPR011990">
    <property type="entry name" value="TPR-like_helical_dom_sf"/>
</dbReference>
<dbReference type="SMART" id="SM01043">
    <property type="entry name" value="BTAD"/>
    <property type="match status" value="1"/>
</dbReference>
<dbReference type="SUPFAM" id="SSF52540">
    <property type="entry name" value="P-loop containing nucleoside triphosphate hydrolases"/>
    <property type="match status" value="1"/>
</dbReference>
<evidence type="ECO:0000313" key="10">
    <source>
        <dbReference type="Proteomes" id="UP000635996"/>
    </source>
</evidence>
<keyword evidence="4 7" id="KW-0238">DNA-binding</keyword>
<dbReference type="Pfam" id="PF13424">
    <property type="entry name" value="TPR_12"/>
    <property type="match status" value="1"/>
</dbReference>
<dbReference type="PANTHER" id="PTHR35807:SF1">
    <property type="entry name" value="TRANSCRIPTIONAL REGULATOR REDD"/>
    <property type="match status" value="1"/>
</dbReference>
<evidence type="ECO:0000256" key="5">
    <source>
        <dbReference type="ARBA" id="ARBA00023163"/>
    </source>
</evidence>
<dbReference type="EMBL" id="JAATEL010000050">
    <property type="protein sequence ID" value="NJP17537.1"/>
    <property type="molecule type" value="Genomic_DNA"/>
</dbReference>
<evidence type="ECO:0000256" key="7">
    <source>
        <dbReference type="PROSITE-ProRule" id="PRU01091"/>
    </source>
</evidence>
<organism evidence="9 10">
    <name type="scientific">Streptomyces thermoviolaceus subsp. thermoviolaceus</name>
    <dbReference type="NCBI Taxonomy" id="66860"/>
    <lineage>
        <taxon>Bacteria</taxon>
        <taxon>Bacillati</taxon>
        <taxon>Actinomycetota</taxon>
        <taxon>Actinomycetes</taxon>
        <taxon>Kitasatosporales</taxon>
        <taxon>Streptomycetaceae</taxon>
        <taxon>Streptomyces</taxon>
    </lineage>
</organism>
<dbReference type="CDD" id="cd15831">
    <property type="entry name" value="BTAD"/>
    <property type="match status" value="1"/>
</dbReference>
<dbReference type="InterPro" id="IPR005158">
    <property type="entry name" value="BTAD"/>
</dbReference>
<dbReference type="SMART" id="SM00028">
    <property type="entry name" value="TPR"/>
    <property type="match status" value="5"/>
</dbReference>
<comment type="similarity">
    <text evidence="1">Belongs to the AfsR/DnrI/RedD regulatory family.</text>
</comment>
<dbReference type="Gene3D" id="1.10.10.10">
    <property type="entry name" value="Winged helix-like DNA-binding domain superfamily/Winged helix DNA-binding domain"/>
    <property type="match status" value="1"/>
</dbReference>
<comment type="caution">
    <text evidence="9">The sequence shown here is derived from an EMBL/GenBank/DDBJ whole genome shotgun (WGS) entry which is preliminary data.</text>
</comment>
<name>A0ABX0YY00_STRTL</name>
<protein>
    <submittedName>
        <fullName evidence="9">Tetratricopeptide repeat protein</fullName>
    </submittedName>
</protein>
<sequence>MRFAVLGPVRAWRGDAELKLGPPKRQVVLALLLIRAGHPVTAHEIIDVLWGQNPPDSAVNVVQRHIGELRRLFEPDLPSRDASRWLKRGSGGYRLDVGAEGLDLLHFRSLRQQARRLADDGCVIEATKLLIEALELWRGPTASGIPTDVRSHPVFAAVDAEHLATVKEAAEYALRAGPRLGARVLVTLRQATAHHPLDEMLQSKLILVLAATGHQAEALDVYRAVRTRLTEDLGVEPGPELHAAQQQVLRHTVSAPPAEPALPAGVTAEVIDARDTPPGTAAELRPAQLPADLATFSGRRSELDAFGALVPAEDGKPPTSMVSVIGGMAGVGKTALAVHWAHQVADSFPDGQLYVDLRGFHPSGSVMNAGEAIRLFLDALGVPSHRIPSGLDAQSALYRSLLADRRMLIVLDNARDSEHVRPLLPGAAGCLVIVTSRSQLYGLVAGGGAHSVTLDLLDEAESLDFLSQRLGRNRIMREPDAAADIVALCGHLPLALAVVSARAGMNPTFPLASIVAELRESQGSLDAFSGEAPIADARSAFFWSYRLLTPEAARVFRLLGLHPGSDCSLAAVASLAGQEPRRIRPVMTELVRANLVSEHTPGRFSCHELLRAYGAELVRDHGVADERRTARRRMLEHYLHTAHAADSVLAPGRERVELHPHATGVTVLQFADAAEAVEWLEANRPALLSAIEQDARCGDGRYSWQLAVLLETYLERNGRWQEQLVVQTTATTTSQRLGDIRGQAHAHRALGFANGRLKRWDEAAEHLTRAQHLFVELADPIGQARVHRYFAYLANQQCRYKAALERYAQACRLYRAADRPSGEASVYNEIGWTFILMGNYDEALDACRRAITLHRDASERHGEAAAWDSLGYAYHHLQDHVRAIRCYDRALRLYREIRDRYLEADTLVHMGTTHHAAGHRARATLAWSQALSILQVIGHPRVVQVREMLFRHAAAGDADTERLGA</sequence>
<evidence type="ECO:0000256" key="6">
    <source>
        <dbReference type="PROSITE-ProRule" id="PRU00339"/>
    </source>
</evidence>
<proteinExistence type="inferred from homology"/>
<feature type="repeat" description="TPR" evidence="6">
    <location>
        <begin position="864"/>
        <end position="897"/>
    </location>
</feature>
<dbReference type="Pfam" id="PF03704">
    <property type="entry name" value="BTAD"/>
    <property type="match status" value="1"/>
</dbReference>
<keyword evidence="5" id="KW-0804">Transcription</keyword>
<keyword evidence="2" id="KW-0902">Two-component regulatory system</keyword>
<dbReference type="Pfam" id="PF00931">
    <property type="entry name" value="NB-ARC"/>
    <property type="match status" value="1"/>
</dbReference>
<dbReference type="InterPro" id="IPR036388">
    <property type="entry name" value="WH-like_DNA-bd_sf"/>
</dbReference>
<evidence type="ECO:0000256" key="2">
    <source>
        <dbReference type="ARBA" id="ARBA00023012"/>
    </source>
</evidence>
<dbReference type="SUPFAM" id="SSF48452">
    <property type="entry name" value="TPR-like"/>
    <property type="match status" value="2"/>
</dbReference>
<evidence type="ECO:0000313" key="9">
    <source>
        <dbReference type="EMBL" id="NJP17537.1"/>
    </source>
</evidence>
<dbReference type="InterPro" id="IPR016032">
    <property type="entry name" value="Sig_transdc_resp-reg_C-effctor"/>
</dbReference>
<dbReference type="InterPro" id="IPR051677">
    <property type="entry name" value="AfsR-DnrI-RedD_regulator"/>
</dbReference>
<dbReference type="InterPro" id="IPR027417">
    <property type="entry name" value="P-loop_NTPase"/>
</dbReference>
<keyword evidence="10" id="KW-1185">Reference proteome</keyword>
<dbReference type="Proteomes" id="UP000635996">
    <property type="component" value="Unassembled WGS sequence"/>
</dbReference>
<keyword evidence="6" id="KW-0802">TPR repeat</keyword>
<dbReference type="InterPro" id="IPR019734">
    <property type="entry name" value="TPR_rpt"/>
</dbReference>
<dbReference type="PROSITE" id="PS51755">
    <property type="entry name" value="OMPR_PHOB"/>
    <property type="match status" value="1"/>
</dbReference>
<dbReference type="InterPro" id="IPR001867">
    <property type="entry name" value="OmpR/PhoB-type_DNA-bd"/>
</dbReference>
<dbReference type="PANTHER" id="PTHR35807">
    <property type="entry name" value="TRANSCRIPTIONAL REGULATOR REDD-RELATED"/>
    <property type="match status" value="1"/>
</dbReference>
<accession>A0ABX0YY00</accession>
<feature type="repeat" description="TPR" evidence="6">
    <location>
        <begin position="824"/>
        <end position="857"/>
    </location>
</feature>
<dbReference type="InterPro" id="IPR002182">
    <property type="entry name" value="NB-ARC"/>
</dbReference>
<dbReference type="RefSeq" id="WP_168132489.1">
    <property type="nucleotide sequence ID" value="NZ_BMVZ01000034.1"/>
</dbReference>
<dbReference type="PROSITE" id="PS50005">
    <property type="entry name" value="TPR"/>
    <property type="match status" value="2"/>
</dbReference>
<dbReference type="SMART" id="SM00862">
    <property type="entry name" value="Trans_reg_C"/>
    <property type="match status" value="1"/>
</dbReference>
<reference evidence="9 10" key="1">
    <citation type="submission" date="2020-03" db="EMBL/GenBank/DDBJ databases">
        <title>WGS of actinomycetes isolated from Thailand.</title>
        <authorList>
            <person name="Thawai C."/>
        </authorList>
    </citation>
    <scope>NUCLEOTIDE SEQUENCE [LARGE SCALE GENOMIC DNA]</scope>
    <source>
        <strain evidence="9 10">NBRC 13905</strain>
    </source>
</reference>
<dbReference type="Gene3D" id="3.40.50.300">
    <property type="entry name" value="P-loop containing nucleotide triphosphate hydrolases"/>
    <property type="match status" value="1"/>
</dbReference>
<evidence type="ECO:0000259" key="8">
    <source>
        <dbReference type="PROSITE" id="PS51755"/>
    </source>
</evidence>
<gene>
    <name evidence="9" type="ORF">HCJ95_25545</name>
</gene>
<feature type="domain" description="OmpR/PhoB-type" evidence="8">
    <location>
        <begin position="1"/>
        <end position="97"/>
    </location>
</feature>
<evidence type="ECO:0000256" key="1">
    <source>
        <dbReference type="ARBA" id="ARBA00005820"/>
    </source>
</evidence>